<reference evidence="1" key="1">
    <citation type="submission" date="2016-07" db="EMBL/GenBank/DDBJ databases">
        <authorList>
            <person name="Bretaudeau A."/>
        </authorList>
    </citation>
    <scope>NUCLEOTIDE SEQUENCE</scope>
    <source>
        <strain evidence="1">Rice</strain>
        <tissue evidence="1">Whole body</tissue>
    </source>
</reference>
<evidence type="ECO:0000313" key="1">
    <source>
        <dbReference type="EMBL" id="SOQ38839.1"/>
    </source>
</evidence>
<proteinExistence type="predicted"/>
<protein>
    <submittedName>
        <fullName evidence="1">SFRICE_022796</fullName>
    </submittedName>
</protein>
<gene>
    <name evidence="1" type="ORF">SFRICE_022796</name>
</gene>
<dbReference type="EMBL" id="ODYU01001940">
    <property type="protein sequence ID" value="SOQ38839.1"/>
    <property type="molecule type" value="Genomic_DNA"/>
</dbReference>
<sequence length="166" mass="19464">MDDDIFFNIELSGSSWWEPLYTTEHLVADMMMLNMEKSQVVVSLLPYTGLISRLRATTEKFSKNRKKPSNTSTVEYKAQLCQTIGIRRSERSCWSLLTPYYMGLIIQMVKRWCTLCSGITYRNLHLCTSAYPFEDKRRDVDVVCNVDFQVLKFHHQHTEQDDHPTI</sequence>
<organism evidence="1">
    <name type="scientific">Spodoptera frugiperda</name>
    <name type="common">Fall armyworm</name>
    <dbReference type="NCBI Taxonomy" id="7108"/>
    <lineage>
        <taxon>Eukaryota</taxon>
        <taxon>Metazoa</taxon>
        <taxon>Ecdysozoa</taxon>
        <taxon>Arthropoda</taxon>
        <taxon>Hexapoda</taxon>
        <taxon>Insecta</taxon>
        <taxon>Pterygota</taxon>
        <taxon>Neoptera</taxon>
        <taxon>Endopterygota</taxon>
        <taxon>Lepidoptera</taxon>
        <taxon>Glossata</taxon>
        <taxon>Ditrysia</taxon>
        <taxon>Noctuoidea</taxon>
        <taxon>Noctuidae</taxon>
        <taxon>Amphipyrinae</taxon>
        <taxon>Spodoptera</taxon>
    </lineage>
</organism>
<dbReference type="AlphaFoldDB" id="A0A2H1VDC1"/>
<accession>A0A2H1VDC1</accession>
<name>A0A2H1VDC1_SPOFR</name>